<name>A0A370GVW9_9BACI</name>
<proteinExistence type="inferred from homology"/>
<accession>A0A370GVW9</accession>
<gene>
    <name evidence="2" type="ORF">DFR59_101483</name>
</gene>
<evidence type="ECO:0000313" key="3">
    <source>
        <dbReference type="Proteomes" id="UP000255326"/>
    </source>
</evidence>
<dbReference type="Proteomes" id="UP000255326">
    <property type="component" value="Unassembled WGS sequence"/>
</dbReference>
<comment type="similarity">
    <text evidence="1">Belongs to the GerPA/GerPF family.</text>
</comment>
<keyword evidence="3" id="KW-1185">Reference proteome</keyword>
<dbReference type="AlphaFoldDB" id="A0A370GVW9"/>
<organism evidence="2 3">
    <name type="scientific">Falsibacillus pallidus</name>
    <dbReference type="NCBI Taxonomy" id="493781"/>
    <lineage>
        <taxon>Bacteria</taxon>
        <taxon>Bacillati</taxon>
        <taxon>Bacillota</taxon>
        <taxon>Bacilli</taxon>
        <taxon>Bacillales</taxon>
        <taxon>Bacillaceae</taxon>
        <taxon>Falsibacillus</taxon>
    </lineage>
</organism>
<dbReference type="EMBL" id="QQAY01000001">
    <property type="protein sequence ID" value="RDI47818.1"/>
    <property type="molecule type" value="Genomic_DNA"/>
</dbReference>
<dbReference type="PANTHER" id="PTHR37808:SF1">
    <property type="entry name" value="SPORE GERMINATION PROTEIN-LIKE PROTEIN YDZR"/>
    <property type="match status" value="1"/>
</dbReference>
<evidence type="ECO:0000256" key="1">
    <source>
        <dbReference type="ARBA" id="ARBA00008103"/>
    </source>
</evidence>
<reference evidence="2 3" key="1">
    <citation type="submission" date="2018-07" db="EMBL/GenBank/DDBJ databases">
        <title>Genomic Encyclopedia of Type Strains, Phase IV (KMG-IV): sequencing the most valuable type-strain genomes for metagenomic binning, comparative biology and taxonomic classification.</title>
        <authorList>
            <person name="Goeker M."/>
        </authorList>
    </citation>
    <scope>NUCLEOTIDE SEQUENCE [LARGE SCALE GENOMIC DNA]</scope>
    <source>
        <strain evidence="2 3">DSM 25281</strain>
    </source>
</reference>
<dbReference type="RefSeq" id="WP_114744018.1">
    <property type="nucleotide sequence ID" value="NZ_CP158866.1"/>
</dbReference>
<sequence>MPAFTGPVSVLSVSGGNIQFGDTAVISPKNASKTTTGSGSVNTGGFFFTNTFFSINGTLNTSLLDQPVVGNN</sequence>
<dbReference type="PANTHER" id="PTHR37808">
    <property type="entry name" value="SPORE GERMINATION PROTEIN-LIKE PROTEIN YDZR-RELATED"/>
    <property type="match status" value="1"/>
</dbReference>
<comment type="caution">
    <text evidence="2">The sequence shown here is derived from an EMBL/GenBank/DDBJ whole genome shotgun (WGS) entry which is preliminary data.</text>
</comment>
<dbReference type="OrthoDB" id="2382149at2"/>
<protein>
    <submittedName>
        <fullName evidence="2">Spore germination protein PF</fullName>
    </submittedName>
</protein>
<evidence type="ECO:0000313" key="2">
    <source>
        <dbReference type="EMBL" id="RDI47818.1"/>
    </source>
</evidence>
<dbReference type="Pfam" id="PF10676">
    <property type="entry name" value="gerPA"/>
    <property type="match status" value="1"/>
</dbReference>
<dbReference type="InterPro" id="IPR019618">
    <property type="entry name" value="Spore_germination_GerPA"/>
</dbReference>